<dbReference type="EMBL" id="VJMH01007042">
    <property type="protein sequence ID" value="KAF0685854.1"/>
    <property type="molecule type" value="Genomic_DNA"/>
</dbReference>
<reference evidence="1" key="2">
    <citation type="submission" date="2019-06" db="EMBL/GenBank/DDBJ databases">
        <title>Genomics analysis of Aphanomyces spp. identifies a new class of oomycete effector associated with host adaptation.</title>
        <authorList>
            <person name="Gaulin E."/>
        </authorList>
    </citation>
    <scope>NUCLEOTIDE SEQUENCE</scope>
    <source>
        <strain evidence="1">CBS 578.67</strain>
    </source>
</reference>
<evidence type="ECO:0000313" key="3">
    <source>
        <dbReference type="Proteomes" id="UP000332933"/>
    </source>
</evidence>
<dbReference type="Proteomes" id="UP000332933">
    <property type="component" value="Unassembled WGS sequence"/>
</dbReference>
<gene>
    <name evidence="2" type="primary">Aste57867_22306</name>
    <name evidence="1" type="ORF">As57867_022236</name>
    <name evidence="2" type="ORF">ASTE57867_22306</name>
</gene>
<evidence type="ECO:0000313" key="1">
    <source>
        <dbReference type="EMBL" id="KAF0685854.1"/>
    </source>
</evidence>
<keyword evidence="3" id="KW-1185">Reference proteome</keyword>
<organism evidence="2 3">
    <name type="scientific">Aphanomyces stellatus</name>
    <dbReference type="NCBI Taxonomy" id="120398"/>
    <lineage>
        <taxon>Eukaryota</taxon>
        <taxon>Sar</taxon>
        <taxon>Stramenopiles</taxon>
        <taxon>Oomycota</taxon>
        <taxon>Saprolegniomycetes</taxon>
        <taxon>Saprolegniales</taxon>
        <taxon>Verrucalvaceae</taxon>
        <taxon>Aphanomyces</taxon>
    </lineage>
</organism>
<sequence length="433" mass="49614">MRELCERHNVTRQAISRIWKIGQETRASGGCADVRSRKQGNCGRRPKYDLSHVESIIKAVPPYARTTYRSLSSATGIPVASLWKLVTTKKLLRRTSRLKPMLTDSHKVQRLQFVHQFIKSGRQGAHHWDDMLDRIHIDEKWFYVTKVNRKYYLWHDEALPTRKCQSKRFIQKVMFLTAVARPRFDQAKHKMWDGKLGTWAFVEAQLAKRSSKNRPRGSPVTVPITVTKPVYRGYLVDHLFPAIRALWPGRRNTPIYIQQDNARPHVSSNDRVVAAAEKLGGWDINLASQPPMSPDFNVLDLGFFNAIQSLQHQKVTRSVEDLVAAVEDAFAELDWRVLDKTFMTLQKVMEEAFKINGDNAYKLPHLKKDAAAKKIGPRSLAYCDPDVCSAIDALNRRIDYEERVDSLVESFGTSLTMANSDLDEICELVEQVL</sequence>
<dbReference type="PANTHER" id="PTHR47169:SF2">
    <property type="entry name" value="OS01G0541250 PROTEIN"/>
    <property type="match status" value="1"/>
</dbReference>
<dbReference type="AlphaFoldDB" id="A0A485LJR6"/>
<evidence type="ECO:0000313" key="2">
    <source>
        <dbReference type="EMBL" id="VFT98970.1"/>
    </source>
</evidence>
<dbReference type="OrthoDB" id="122798at2759"/>
<protein>
    <submittedName>
        <fullName evidence="2">Aste57867_22306 protein</fullName>
    </submittedName>
</protein>
<name>A0A485LJR6_9STRA</name>
<dbReference type="InterPro" id="IPR036397">
    <property type="entry name" value="RNaseH_sf"/>
</dbReference>
<reference evidence="2 3" key="1">
    <citation type="submission" date="2019-03" db="EMBL/GenBank/DDBJ databases">
        <authorList>
            <person name="Gaulin E."/>
            <person name="Dumas B."/>
        </authorList>
    </citation>
    <scope>NUCLEOTIDE SEQUENCE [LARGE SCALE GENOMIC DNA]</scope>
    <source>
        <strain evidence="2">CBS 568.67</strain>
    </source>
</reference>
<dbReference type="PANTHER" id="PTHR47169">
    <property type="entry name" value="OS01G0541250 PROTEIN"/>
    <property type="match status" value="1"/>
</dbReference>
<dbReference type="GO" id="GO:0003676">
    <property type="term" value="F:nucleic acid binding"/>
    <property type="evidence" value="ECO:0007669"/>
    <property type="project" value="InterPro"/>
</dbReference>
<accession>A0A485LJR6</accession>
<dbReference type="Gene3D" id="3.30.420.10">
    <property type="entry name" value="Ribonuclease H-like superfamily/Ribonuclease H"/>
    <property type="match status" value="1"/>
</dbReference>
<dbReference type="EMBL" id="CAADRA010007068">
    <property type="protein sequence ID" value="VFT98970.1"/>
    <property type="molecule type" value="Genomic_DNA"/>
</dbReference>
<proteinExistence type="predicted"/>